<sequence length="151" mass="16153">MGIGGCFYTAALGYPAAGDRAPMTGIAGFLLLETGLISGIRGRAAGGVLPMEKLTSHVAKHDSVAALAGCDFVWRVRHSAWQILAHSRHKQRGNHSLLSSFVLRHHRLGHGGFPINTRWSSRLGPPRLGIAAAFPARDVGGHTRKCDQTKV</sequence>
<reference evidence="2" key="1">
    <citation type="journal article" date="2017" name="Genome Biol.">
        <title>Comparative genomics reveals high biological diversity and specific adaptations in the industrially and medically important fungal genus Aspergillus.</title>
        <authorList>
            <person name="de Vries R.P."/>
            <person name="Riley R."/>
            <person name="Wiebenga A."/>
            <person name="Aguilar-Osorio G."/>
            <person name="Amillis S."/>
            <person name="Uchima C.A."/>
            <person name="Anderluh G."/>
            <person name="Asadollahi M."/>
            <person name="Askin M."/>
            <person name="Barry K."/>
            <person name="Battaglia E."/>
            <person name="Bayram O."/>
            <person name="Benocci T."/>
            <person name="Braus-Stromeyer S.A."/>
            <person name="Caldana C."/>
            <person name="Canovas D."/>
            <person name="Cerqueira G.C."/>
            <person name="Chen F."/>
            <person name="Chen W."/>
            <person name="Choi C."/>
            <person name="Clum A."/>
            <person name="Dos Santos R.A."/>
            <person name="Damasio A.R."/>
            <person name="Diallinas G."/>
            <person name="Emri T."/>
            <person name="Fekete E."/>
            <person name="Flipphi M."/>
            <person name="Freyberg S."/>
            <person name="Gallo A."/>
            <person name="Gournas C."/>
            <person name="Habgood R."/>
            <person name="Hainaut M."/>
            <person name="Harispe M.L."/>
            <person name="Henrissat B."/>
            <person name="Hilden K.S."/>
            <person name="Hope R."/>
            <person name="Hossain A."/>
            <person name="Karabika E."/>
            <person name="Karaffa L."/>
            <person name="Karanyi Z."/>
            <person name="Krasevec N."/>
            <person name="Kuo A."/>
            <person name="Kusch H."/>
            <person name="LaButti K."/>
            <person name="Lagendijk E.L."/>
            <person name="Lapidus A."/>
            <person name="Levasseur A."/>
            <person name="Lindquist E."/>
            <person name="Lipzen A."/>
            <person name="Logrieco A.F."/>
            <person name="MacCabe A."/>
            <person name="Maekelae M.R."/>
            <person name="Malavazi I."/>
            <person name="Melin P."/>
            <person name="Meyer V."/>
            <person name="Mielnichuk N."/>
            <person name="Miskei M."/>
            <person name="Molnar A.P."/>
            <person name="Mule G."/>
            <person name="Ngan C.Y."/>
            <person name="Orejas M."/>
            <person name="Orosz E."/>
            <person name="Ouedraogo J.P."/>
            <person name="Overkamp K.M."/>
            <person name="Park H.-S."/>
            <person name="Perrone G."/>
            <person name="Piumi F."/>
            <person name="Punt P.J."/>
            <person name="Ram A.F."/>
            <person name="Ramon A."/>
            <person name="Rauscher S."/>
            <person name="Record E."/>
            <person name="Riano-Pachon D.M."/>
            <person name="Robert V."/>
            <person name="Roehrig J."/>
            <person name="Ruller R."/>
            <person name="Salamov A."/>
            <person name="Salih N.S."/>
            <person name="Samson R.A."/>
            <person name="Sandor E."/>
            <person name="Sanguinetti M."/>
            <person name="Schuetze T."/>
            <person name="Sepcic K."/>
            <person name="Shelest E."/>
            <person name="Sherlock G."/>
            <person name="Sophianopoulou V."/>
            <person name="Squina F.M."/>
            <person name="Sun H."/>
            <person name="Susca A."/>
            <person name="Todd R.B."/>
            <person name="Tsang A."/>
            <person name="Unkles S.E."/>
            <person name="van de Wiele N."/>
            <person name="van Rossen-Uffink D."/>
            <person name="Oliveira J.V."/>
            <person name="Vesth T.C."/>
            <person name="Visser J."/>
            <person name="Yu J.-H."/>
            <person name="Zhou M."/>
            <person name="Andersen M.R."/>
            <person name="Archer D.B."/>
            <person name="Baker S.E."/>
            <person name="Benoit I."/>
            <person name="Brakhage A.A."/>
            <person name="Braus G.H."/>
            <person name="Fischer R."/>
            <person name="Frisvad J.C."/>
            <person name="Goldman G.H."/>
            <person name="Houbraken J."/>
            <person name="Oakley B."/>
            <person name="Pocsi I."/>
            <person name="Scazzocchio C."/>
            <person name="Seiboth B."/>
            <person name="vanKuyk P.A."/>
            <person name="Wortman J."/>
            <person name="Dyer P.S."/>
            <person name="Grigoriev I.V."/>
        </authorList>
    </citation>
    <scope>NUCLEOTIDE SEQUENCE [LARGE SCALE GENOMIC DNA]</scope>
    <source>
        <strain evidence="2">CBS 593.65</strain>
    </source>
</reference>
<dbReference type="RefSeq" id="XP_040699939.1">
    <property type="nucleotide sequence ID" value="XM_040846095.1"/>
</dbReference>
<dbReference type="VEuPathDB" id="FungiDB:ASPSYDRAFT_404876"/>
<protein>
    <submittedName>
        <fullName evidence="1">Uncharacterized protein</fullName>
    </submittedName>
</protein>
<keyword evidence="2" id="KW-1185">Reference proteome</keyword>
<evidence type="ECO:0000313" key="1">
    <source>
        <dbReference type="EMBL" id="OJJ56133.1"/>
    </source>
</evidence>
<dbReference type="EMBL" id="KV878591">
    <property type="protein sequence ID" value="OJJ56133.1"/>
    <property type="molecule type" value="Genomic_DNA"/>
</dbReference>
<proteinExistence type="predicted"/>
<gene>
    <name evidence="1" type="ORF">ASPSYDRAFT_404876</name>
</gene>
<name>A0A1L9TA02_9EURO</name>
<organism evidence="1 2">
    <name type="scientific">Aspergillus sydowii CBS 593.65</name>
    <dbReference type="NCBI Taxonomy" id="1036612"/>
    <lineage>
        <taxon>Eukaryota</taxon>
        <taxon>Fungi</taxon>
        <taxon>Dikarya</taxon>
        <taxon>Ascomycota</taxon>
        <taxon>Pezizomycotina</taxon>
        <taxon>Eurotiomycetes</taxon>
        <taxon>Eurotiomycetidae</taxon>
        <taxon>Eurotiales</taxon>
        <taxon>Aspergillaceae</taxon>
        <taxon>Aspergillus</taxon>
        <taxon>Aspergillus subgen. Nidulantes</taxon>
    </lineage>
</organism>
<evidence type="ECO:0000313" key="2">
    <source>
        <dbReference type="Proteomes" id="UP000184356"/>
    </source>
</evidence>
<dbReference type="GeneID" id="63762168"/>
<dbReference type="Proteomes" id="UP000184356">
    <property type="component" value="Unassembled WGS sequence"/>
</dbReference>
<dbReference type="AlphaFoldDB" id="A0A1L9TA02"/>
<accession>A0A1L9TA02</accession>